<evidence type="ECO:0000256" key="3">
    <source>
        <dbReference type="ARBA" id="ARBA00009284"/>
    </source>
</evidence>
<dbReference type="FunFam" id="2.70.98.10:FF:000001">
    <property type="entry name" value="Glucans biosynthesis protein G"/>
    <property type="match status" value="1"/>
</dbReference>
<dbReference type="PANTHER" id="PTHR30504">
    <property type="entry name" value="GLUCANS BIOSYNTHESIS PROTEIN"/>
    <property type="match status" value="1"/>
</dbReference>
<evidence type="ECO:0000313" key="9">
    <source>
        <dbReference type="Proteomes" id="UP000184485"/>
    </source>
</evidence>
<organism evidence="8 9">
    <name type="scientific">Kaistia soli DSM 19436</name>
    <dbReference type="NCBI Taxonomy" id="1122133"/>
    <lineage>
        <taxon>Bacteria</taxon>
        <taxon>Pseudomonadati</taxon>
        <taxon>Pseudomonadota</taxon>
        <taxon>Alphaproteobacteria</taxon>
        <taxon>Hyphomicrobiales</taxon>
        <taxon>Kaistiaceae</taxon>
        <taxon>Kaistia</taxon>
    </lineage>
</organism>
<dbReference type="UniPathway" id="UPA00637"/>
<feature type="chain" id="PRO_5011979483" evidence="6">
    <location>
        <begin position="37"/>
        <end position="532"/>
    </location>
</feature>
<dbReference type="STRING" id="1122133.SAMN02745157_2240"/>
<evidence type="ECO:0000313" key="8">
    <source>
        <dbReference type="EMBL" id="SHF50492.1"/>
    </source>
</evidence>
<dbReference type="InterPro" id="IPR006311">
    <property type="entry name" value="TAT_signal"/>
</dbReference>
<evidence type="ECO:0000256" key="5">
    <source>
        <dbReference type="ARBA" id="ARBA00022764"/>
    </source>
</evidence>
<name>A0A1M5C7W8_9HYPH</name>
<dbReference type="PIRSF" id="PIRSF006281">
    <property type="entry name" value="MdoG"/>
    <property type="match status" value="1"/>
</dbReference>
<dbReference type="Gene3D" id="2.70.98.10">
    <property type="match status" value="1"/>
</dbReference>
<comment type="similarity">
    <text evidence="3">Belongs to the OpgD/OpgG family.</text>
</comment>
<keyword evidence="5" id="KW-0574">Periplasm</keyword>
<dbReference type="PROSITE" id="PS51318">
    <property type="entry name" value="TAT"/>
    <property type="match status" value="1"/>
</dbReference>
<evidence type="ECO:0000256" key="1">
    <source>
        <dbReference type="ARBA" id="ARBA00004418"/>
    </source>
</evidence>
<gene>
    <name evidence="8" type="ORF">SAMN02745157_2240</name>
</gene>
<dbReference type="InterPro" id="IPR014438">
    <property type="entry name" value="Glucan_biosyn_MdoG/MdoD"/>
</dbReference>
<feature type="signal peptide" evidence="6">
    <location>
        <begin position="1"/>
        <end position="36"/>
    </location>
</feature>
<dbReference type="GO" id="GO:0030288">
    <property type="term" value="C:outer membrane-bounded periplasmic space"/>
    <property type="evidence" value="ECO:0007669"/>
    <property type="project" value="TreeGrafter"/>
</dbReference>
<dbReference type="EMBL" id="FQUP01000002">
    <property type="protein sequence ID" value="SHF50492.1"/>
    <property type="molecule type" value="Genomic_DNA"/>
</dbReference>
<evidence type="ECO:0000256" key="4">
    <source>
        <dbReference type="ARBA" id="ARBA00022729"/>
    </source>
</evidence>
<dbReference type="InterPro" id="IPR007444">
    <property type="entry name" value="Glucan_biosyn_MdoG_C"/>
</dbReference>
<reference evidence="8 9" key="1">
    <citation type="submission" date="2016-11" db="EMBL/GenBank/DDBJ databases">
        <authorList>
            <person name="Jaros S."/>
            <person name="Januszkiewicz K."/>
            <person name="Wedrychowicz H."/>
        </authorList>
    </citation>
    <scope>NUCLEOTIDE SEQUENCE [LARGE SCALE GENOMIC DNA]</scope>
    <source>
        <strain evidence="8 9">DSM 19436</strain>
    </source>
</reference>
<dbReference type="Pfam" id="PF04349">
    <property type="entry name" value="MdoG"/>
    <property type="match status" value="1"/>
</dbReference>
<dbReference type="InterPro" id="IPR014718">
    <property type="entry name" value="GH-type_carb-bd"/>
</dbReference>
<dbReference type="GO" id="GO:0030246">
    <property type="term" value="F:carbohydrate binding"/>
    <property type="evidence" value="ECO:0007669"/>
    <property type="project" value="InterPro"/>
</dbReference>
<protein>
    <submittedName>
        <fullName evidence="8">Glucans biosynthesis protein</fullName>
    </submittedName>
</protein>
<accession>A0A1M5C7W8</accession>
<keyword evidence="4 6" id="KW-0732">Signal</keyword>
<keyword evidence="9" id="KW-1185">Reference proteome</keyword>
<dbReference type="Gene3D" id="2.60.40.10">
    <property type="entry name" value="Immunoglobulins"/>
    <property type="match status" value="1"/>
</dbReference>
<evidence type="ECO:0000259" key="7">
    <source>
        <dbReference type="Pfam" id="PF04349"/>
    </source>
</evidence>
<comment type="subcellular location">
    <subcellularLocation>
        <location evidence="1">Periplasm</location>
    </subcellularLocation>
</comment>
<proteinExistence type="inferred from homology"/>
<dbReference type="SUPFAM" id="SSF81296">
    <property type="entry name" value="E set domains"/>
    <property type="match status" value="1"/>
</dbReference>
<dbReference type="InterPro" id="IPR014756">
    <property type="entry name" value="Ig_E-set"/>
</dbReference>
<dbReference type="OrthoDB" id="9777817at2"/>
<dbReference type="InterPro" id="IPR011013">
    <property type="entry name" value="Gal_mutarotase_sf_dom"/>
</dbReference>
<comment type="pathway">
    <text evidence="2">Glycan metabolism; osmoregulated periplasmic glucan (OPG) biosynthesis.</text>
</comment>
<dbReference type="GO" id="GO:0051274">
    <property type="term" value="P:beta-glucan biosynthetic process"/>
    <property type="evidence" value="ECO:0007669"/>
    <property type="project" value="TreeGrafter"/>
</dbReference>
<evidence type="ECO:0000256" key="6">
    <source>
        <dbReference type="SAM" id="SignalP"/>
    </source>
</evidence>
<sequence length="532" mass="58201">MMTPSYKLTRRRLLASAAATAAAAAIGSVLPGEALAQTTNVAASLATDGPFTRSTVSEIARRLSRVPFAAPASRLPEVLQNLTYDQYRDIRFKTSASIWQGSGLPFTLQLFHPGFYFKEPIEVAIVKDGVAKHLPYSTDLFDFGPLVPKGIPNADIGFAGIRLHGPLNRPDYFDEVVVFQGASYFRSLGKGQAYGISARGLAVKTAEPEGEEFPIFRAFWVETPVKDGDTIVLYALLDSPSVTGAYRFTIRPGVTTVMDVEADLFPRVDLSKVGLAPGTSMFFFGPNDRQGVDDFRPEVHDSDGLLMVNGRGERLWRPLSNPSTLQISAFVDAGPRGFGLIQRDRNFVTYEDLEAFYEKRPSLWVEPVGDWGSGAVTLVEIPTNSEIHDNIVAYWQPKDPMPAGSEYSFAYRLSWGGDPTFVAGGMVVNGTMVGRSTLDGDSPIRRFVVDFAPQQLLDGKPAEEPKATVTTSAGKISNVVVIPNPQIGEGQGWRVNFELDPDNANLIELRTVLTFPDGRASETWVYRWTATA</sequence>
<dbReference type="AlphaFoldDB" id="A0A1M5C7W8"/>
<dbReference type="SUPFAM" id="SSF74650">
    <property type="entry name" value="Galactose mutarotase-like"/>
    <property type="match status" value="1"/>
</dbReference>
<dbReference type="RefSeq" id="WP_073052961.1">
    <property type="nucleotide sequence ID" value="NZ_FQUP01000002.1"/>
</dbReference>
<dbReference type="InterPro" id="IPR013783">
    <property type="entry name" value="Ig-like_fold"/>
</dbReference>
<dbReference type="PANTHER" id="PTHR30504:SF2">
    <property type="entry name" value="GLUCANS BIOSYNTHESIS PROTEIN G"/>
    <property type="match status" value="1"/>
</dbReference>
<feature type="domain" description="Glucan biosynthesis periplasmic MdoG C-terminal" evidence="7">
    <location>
        <begin position="51"/>
        <end position="528"/>
    </location>
</feature>
<dbReference type="Proteomes" id="UP000184485">
    <property type="component" value="Unassembled WGS sequence"/>
</dbReference>
<dbReference type="GO" id="GO:0003824">
    <property type="term" value="F:catalytic activity"/>
    <property type="evidence" value="ECO:0007669"/>
    <property type="project" value="InterPro"/>
</dbReference>
<evidence type="ECO:0000256" key="2">
    <source>
        <dbReference type="ARBA" id="ARBA00005001"/>
    </source>
</evidence>